<proteinExistence type="inferred from homology"/>
<dbReference type="InterPro" id="IPR057064">
    <property type="entry name" value="P53_central_site"/>
</dbReference>
<dbReference type="SUPFAM" id="SSF47719">
    <property type="entry name" value="p53 tetramerization domain"/>
    <property type="match status" value="1"/>
</dbReference>
<keyword evidence="7 14" id="KW-0862">Zinc</keyword>
<feature type="site" description="Interaction with DNA" evidence="15">
    <location>
        <position position="131"/>
    </location>
</feature>
<dbReference type="InterPro" id="IPR002117">
    <property type="entry name" value="p53_tumour_suppressor"/>
</dbReference>
<dbReference type="Proteomes" id="UP000694545">
    <property type="component" value="Unplaced"/>
</dbReference>
<reference evidence="22" key="1">
    <citation type="submission" date="2025-08" db="UniProtKB">
        <authorList>
            <consortium name="Ensembl"/>
        </authorList>
    </citation>
    <scope>IDENTIFICATION</scope>
</reference>
<feature type="domain" description="p53 transactivation" evidence="21">
    <location>
        <begin position="34"/>
        <end position="48"/>
    </location>
</feature>
<feature type="domain" description="p53 tetramerisation" evidence="20">
    <location>
        <begin position="338"/>
        <end position="365"/>
    </location>
</feature>
<keyword evidence="4" id="KW-0597">Phosphoprotein</keyword>
<comment type="subunit">
    <text evidence="17">Binds DNA as a homotetramer.</text>
</comment>
<keyword evidence="11 17" id="KW-0804">Transcription</keyword>
<reference evidence="22" key="2">
    <citation type="submission" date="2025-09" db="UniProtKB">
        <authorList>
            <consortium name="Ensembl"/>
        </authorList>
    </citation>
    <scope>IDENTIFICATION</scope>
</reference>
<dbReference type="Gene3D" id="2.60.40.720">
    <property type="match status" value="1"/>
</dbReference>
<evidence type="ECO:0000313" key="22">
    <source>
        <dbReference type="Ensembl" id="ENSVKKP00000029045.1"/>
    </source>
</evidence>
<keyword evidence="8 17" id="KW-0805">Transcription regulation</keyword>
<evidence type="ECO:0000256" key="3">
    <source>
        <dbReference type="ARBA" id="ARBA00022490"/>
    </source>
</evidence>
<evidence type="ECO:0000259" key="20">
    <source>
        <dbReference type="Pfam" id="PF07710"/>
    </source>
</evidence>
<dbReference type="GO" id="GO:0046872">
    <property type="term" value="F:metal ion binding"/>
    <property type="evidence" value="ECO:0007669"/>
    <property type="project" value="UniProtKB-KW"/>
</dbReference>
<feature type="region of interest" description="Disordered" evidence="18">
    <location>
        <begin position="85"/>
        <end position="106"/>
    </location>
</feature>
<dbReference type="CDD" id="cd08367">
    <property type="entry name" value="P53"/>
    <property type="match status" value="1"/>
</dbReference>
<feature type="binding site" evidence="14">
    <location>
        <position position="190"/>
    </location>
    <ligand>
        <name>Zn(2+)</name>
        <dbReference type="ChEBI" id="CHEBI:29105"/>
    </ligand>
</feature>
<evidence type="ECO:0000259" key="19">
    <source>
        <dbReference type="Pfam" id="PF00870"/>
    </source>
</evidence>
<dbReference type="InterPro" id="IPR012346">
    <property type="entry name" value="p53/RUNT-type_TF_DNA-bd_sf"/>
</dbReference>
<dbReference type="GO" id="GO:0006915">
    <property type="term" value="P:apoptotic process"/>
    <property type="evidence" value="ECO:0007669"/>
    <property type="project" value="UniProtKB-KW"/>
</dbReference>
<dbReference type="Gene3D" id="4.10.170.10">
    <property type="entry name" value="p53-like tetramerisation domain"/>
    <property type="match status" value="1"/>
</dbReference>
<evidence type="ECO:0000256" key="9">
    <source>
        <dbReference type="ARBA" id="ARBA00023125"/>
    </source>
</evidence>
<keyword evidence="12 17" id="KW-0539">Nucleus</keyword>
<comment type="similarity">
    <text evidence="1 17">Belongs to the p53 family.</text>
</comment>
<feature type="binding site" evidence="14">
    <location>
        <position position="254"/>
    </location>
    <ligand>
        <name>Zn(2+)</name>
        <dbReference type="ChEBI" id="CHEBI:29105"/>
    </ligand>
</feature>
<sequence length="425" mass="47518">MHTAKLLGLPSLLAFLTTKMDQESELESSLSQIMSQETFQDLWNTVLQPGSSTFPDPCQIEDVTLGLPPSGELVDLSFPEEGRYSRAEEDGNPIPPLETVGPIQTSSVPSTEDYVNEYGFELVFEQSGVSKSITCTYSPILKKLFCQLAKTCKVLIKVDLPPPAGSFVRAMAVYKKSEHIADVVKRCPHHERATEYNDGVAPADHLIRVEGNRQARYISSEDTQRHSVIVPYEMPQVGSAYSTVLYNFMCNSSCMGGMNRRAILTIITLETPQGQLLGRRCFEVRVCACPGRDRRTEEENYQKAPGRDKKLKKALPQGSVSENSKKVAKTGTNASESGTYTLQIRNRKHYQILKRLLEALEFQELWQPTEAESQKPAKGLLKAQKQDASPSSFRMEHCSSAFQEESDEDEEPGPVQKKLKKENED</sequence>
<dbReference type="Pfam" id="PF08563">
    <property type="entry name" value="P53_TAD"/>
    <property type="match status" value="1"/>
</dbReference>
<dbReference type="Pfam" id="PF07710">
    <property type="entry name" value="P53_tetramer"/>
    <property type="match status" value="1"/>
</dbReference>
<feature type="domain" description="p53 DNA-binding" evidence="19">
    <location>
        <begin position="111"/>
        <end position="300"/>
    </location>
</feature>
<organism evidence="22 23">
    <name type="scientific">Varanus komodoensis</name>
    <name type="common">Komodo dragon</name>
    <dbReference type="NCBI Taxonomy" id="61221"/>
    <lineage>
        <taxon>Eukaryota</taxon>
        <taxon>Metazoa</taxon>
        <taxon>Chordata</taxon>
        <taxon>Craniata</taxon>
        <taxon>Vertebrata</taxon>
        <taxon>Euteleostomi</taxon>
        <taxon>Lepidosauria</taxon>
        <taxon>Squamata</taxon>
        <taxon>Bifurcata</taxon>
        <taxon>Unidentata</taxon>
        <taxon>Episquamata</taxon>
        <taxon>Toxicofera</taxon>
        <taxon>Anguimorpha</taxon>
        <taxon>Paleoanguimorpha</taxon>
        <taxon>Varanoidea</taxon>
        <taxon>Varanidae</taxon>
        <taxon>Varanus</taxon>
    </lineage>
</organism>
<dbReference type="InterPro" id="IPR013872">
    <property type="entry name" value="p53_transactivation_domain"/>
</dbReference>
<evidence type="ECO:0000313" key="23">
    <source>
        <dbReference type="Proteomes" id="UP000694545"/>
    </source>
</evidence>
<feature type="binding site" evidence="14">
    <location>
        <position position="187"/>
    </location>
    <ligand>
        <name>Zn(2+)</name>
        <dbReference type="ChEBI" id="CHEBI:29105"/>
    </ligand>
</feature>
<name>A0A8D2LZS5_VARKO</name>
<protein>
    <recommendedName>
        <fullName evidence="2 17">Cellular tumor antigen p53</fullName>
    </recommendedName>
</protein>
<dbReference type="FunFam" id="2.60.40.720:FF:000003">
    <property type="entry name" value="Cellular tumor antigen p53"/>
    <property type="match status" value="1"/>
</dbReference>
<evidence type="ECO:0000256" key="2">
    <source>
        <dbReference type="ARBA" id="ARBA00017135"/>
    </source>
</evidence>
<keyword evidence="3 17" id="KW-0963">Cytoplasm</keyword>
<dbReference type="InterPro" id="IPR036674">
    <property type="entry name" value="p53_tetramer_sf"/>
</dbReference>
<dbReference type="GO" id="GO:0005737">
    <property type="term" value="C:cytoplasm"/>
    <property type="evidence" value="ECO:0007669"/>
    <property type="project" value="UniProtKB-SubCell"/>
</dbReference>
<evidence type="ECO:0000256" key="5">
    <source>
        <dbReference type="ARBA" id="ARBA00022703"/>
    </source>
</evidence>
<dbReference type="GO" id="GO:0000978">
    <property type="term" value="F:RNA polymerase II cis-regulatory region sequence-specific DNA binding"/>
    <property type="evidence" value="ECO:0007669"/>
    <property type="project" value="TreeGrafter"/>
</dbReference>
<keyword evidence="6 14" id="KW-0479">Metal-binding</keyword>
<dbReference type="InterPro" id="IPR011615">
    <property type="entry name" value="p53_DNA-bd"/>
</dbReference>
<evidence type="ECO:0000256" key="8">
    <source>
        <dbReference type="ARBA" id="ARBA00023015"/>
    </source>
</evidence>
<evidence type="ECO:0000256" key="18">
    <source>
        <dbReference type="SAM" id="MobiDB-lite"/>
    </source>
</evidence>
<evidence type="ECO:0000256" key="12">
    <source>
        <dbReference type="ARBA" id="ARBA00023242"/>
    </source>
</evidence>
<evidence type="ECO:0000256" key="7">
    <source>
        <dbReference type="ARBA" id="ARBA00022833"/>
    </source>
</evidence>
<evidence type="ECO:0000256" key="11">
    <source>
        <dbReference type="ARBA" id="ARBA00023163"/>
    </source>
</evidence>
<keyword evidence="9 17" id="KW-0238">DNA-binding</keyword>
<keyword evidence="10 17" id="KW-0010">Activator</keyword>
<comment type="cofactor">
    <cofactor evidence="14 17">
        <name>Zn(2+)</name>
        <dbReference type="ChEBI" id="CHEBI:29105"/>
    </cofactor>
    <text evidence="14 17">Binds 1 zinc ion per subunit.</text>
</comment>
<evidence type="ECO:0000256" key="17">
    <source>
        <dbReference type="RuleBase" id="RU003304"/>
    </source>
</evidence>
<feature type="region of interest" description="Disordered" evidence="18">
    <location>
        <begin position="294"/>
        <end position="335"/>
    </location>
</feature>
<evidence type="ECO:0000256" key="1">
    <source>
        <dbReference type="ARBA" id="ARBA00006167"/>
    </source>
</evidence>
<dbReference type="OMA" id="HKKGEPC"/>
<feature type="region of interest" description="Disordered" evidence="18">
    <location>
        <begin position="371"/>
        <end position="425"/>
    </location>
</feature>
<evidence type="ECO:0000256" key="16">
    <source>
        <dbReference type="PIRSR" id="PIRSR602117-3"/>
    </source>
</evidence>
<dbReference type="InterPro" id="IPR008967">
    <property type="entry name" value="p53-like_TF_DNA-bd_sf"/>
</dbReference>
<keyword evidence="23" id="KW-1185">Reference proteome</keyword>
<dbReference type="PROSITE" id="PS00348">
    <property type="entry name" value="P53"/>
    <property type="match status" value="1"/>
</dbReference>
<accession>A0A8D2LZS5</accession>
<feature type="compositionally biased region" description="Basic and acidic residues" evidence="18">
    <location>
        <begin position="294"/>
        <end position="308"/>
    </location>
</feature>
<comment type="subcellular location">
    <subcellularLocation>
        <location evidence="17">Cytoplasm</location>
    </subcellularLocation>
    <subcellularLocation>
        <location evidence="17">Nucleus</location>
    </subcellularLocation>
</comment>
<feature type="binding site" evidence="14">
    <location>
        <position position="250"/>
    </location>
    <ligand>
        <name>Zn(2+)</name>
        <dbReference type="ChEBI" id="CHEBI:29105"/>
    </ligand>
</feature>
<evidence type="ECO:0000256" key="6">
    <source>
        <dbReference type="ARBA" id="ARBA00022723"/>
    </source>
</evidence>
<dbReference type="InterPro" id="IPR010991">
    <property type="entry name" value="p53_tetrameristn"/>
</dbReference>
<dbReference type="PANTHER" id="PTHR11447">
    <property type="entry name" value="CELLULAR TUMOR ANTIGEN P53"/>
    <property type="match status" value="1"/>
</dbReference>
<dbReference type="Pfam" id="PF00870">
    <property type="entry name" value="P53"/>
    <property type="match status" value="1"/>
</dbReference>
<evidence type="ECO:0000256" key="14">
    <source>
        <dbReference type="PIRSR" id="PIRSR602117-1"/>
    </source>
</evidence>
<evidence type="ECO:0000256" key="10">
    <source>
        <dbReference type="ARBA" id="ARBA00023159"/>
    </source>
</evidence>
<dbReference type="PRINTS" id="PR00386">
    <property type="entry name" value="P53SUPPRESSR"/>
</dbReference>
<evidence type="ECO:0000256" key="15">
    <source>
        <dbReference type="PIRSR" id="PIRSR602117-2"/>
    </source>
</evidence>
<dbReference type="GO" id="GO:0000981">
    <property type="term" value="F:DNA-binding transcription factor activity, RNA polymerase II-specific"/>
    <property type="evidence" value="ECO:0007669"/>
    <property type="project" value="TreeGrafter"/>
</dbReference>
<keyword evidence="13 17" id="KW-0131">Cell cycle</keyword>
<dbReference type="GO" id="GO:0051262">
    <property type="term" value="P:protein tetramerization"/>
    <property type="evidence" value="ECO:0007669"/>
    <property type="project" value="InterPro"/>
</dbReference>
<dbReference type="PANTHER" id="PTHR11447:SF6">
    <property type="entry name" value="CELLULAR TUMOR ANTIGEN P53"/>
    <property type="match status" value="1"/>
</dbReference>
<evidence type="ECO:0000259" key="21">
    <source>
        <dbReference type="Pfam" id="PF08563"/>
    </source>
</evidence>
<evidence type="ECO:0000256" key="13">
    <source>
        <dbReference type="ARBA" id="ARBA00023306"/>
    </source>
</evidence>
<dbReference type="Ensembl" id="ENSVKKT00000029735.1">
    <property type="protein sequence ID" value="ENSVKKP00000029045.1"/>
    <property type="gene ID" value="ENSVKKG00000018704.1"/>
</dbReference>
<feature type="cross-link" description="Glycyl lysine isopeptide (Lys-Gly) (interchain with G-Cter in ubiquitin)" evidence="16">
    <location>
        <position position="303"/>
    </location>
</feature>
<comment type="function">
    <text evidence="17">Multifunctional transcription factor that induces cell cycle arrest, DNA repair or apoptosis upon binding to its target DNA sequence. Acts as a tumor suppressor in many tumor types; induces growth arrest or apoptosis depending on the physiological circumstances and cell type. Negatively regulates cell division by controlling expression of a set of genes required for this process. One of the activated genes is an inhibitor of cyclin-dependent kinases. Apoptosis induction seems to be mediated either by stimulation of BAX and FAS antigen expression, or by repression of Bcl-2 expression.</text>
</comment>
<keyword evidence="5 17" id="KW-0053">Apoptosis</keyword>
<dbReference type="GO" id="GO:0005634">
    <property type="term" value="C:nucleus"/>
    <property type="evidence" value="ECO:0007669"/>
    <property type="project" value="UniProtKB-SubCell"/>
</dbReference>
<dbReference type="SUPFAM" id="SSF49417">
    <property type="entry name" value="p53-like transcription factors"/>
    <property type="match status" value="1"/>
</dbReference>
<evidence type="ECO:0000256" key="4">
    <source>
        <dbReference type="ARBA" id="ARBA00022553"/>
    </source>
</evidence>
<dbReference type="AlphaFoldDB" id="A0A8D2LZS5"/>